<comment type="caution">
    <text evidence="2">The sequence shown here is derived from an EMBL/GenBank/DDBJ whole genome shotgun (WGS) entry which is preliminary data.</text>
</comment>
<dbReference type="RefSeq" id="WP_290362812.1">
    <property type="nucleotide sequence ID" value="NZ_JAUFQU010000001.1"/>
</dbReference>
<evidence type="ECO:0000313" key="3">
    <source>
        <dbReference type="Proteomes" id="UP001242368"/>
    </source>
</evidence>
<accession>A0ABT8CQH6</accession>
<dbReference type="Proteomes" id="UP001242368">
    <property type="component" value="Unassembled WGS sequence"/>
</dbReference>
<gene>
    <name evidence="2" type="ORF">QW060_06385</name>
</gene>
<evidence type="ECO:0000259" key="1">
    <source>
        <dbReference type="Pfam" id="PF00905"/>
    </source>
</evidence>
<keyword evidence="3" id="KW-1185">Reference proteome</keyword>
<dbReference type="EMBL" id="JAUFQU010000001">
    <property type="protein sequence ID" value="MDN3706758.1"/>
    <property type="molecule type" value="Genomic_DNA"/>
</dbReference>
<dbReference type="Pfam" id="PF00905">
    <property type="entry name" value="Transpeptidase"/>
    <property type="match status" value="1"/>
</dbReference>
<reference evidence="3" key="1">
    <citation type="journal article" date="2019" name="Int. J. Syst. Evol. Microbiol.">
        <title>The Global Catalogue of Microorganisms (GCM) 10K type strain sequencing project: providing services to taxonomists for standard genome sequencing and annotation.</title>
        <authorList>
            <consortium name="The Broad Institute Genomics Platform"/>
            <consortium name="The Broad Institute Genome Sequencing Center for Infectious Disease"/>
            <person name="Wu L."/>
            <person name="Ma J."/>
        </authorList>
    </citation>
    <scope>NUCLEOTIDE SEQUENCE [LARGE SCALE GENOMIC DNA]</scope>
    <source>
        <strain evidence="3">CECT 7184</strain>
    </source>
</reference>
<protein>
    <submittedName>
        <fullName evidence="2">Penicillin-binding transpeptidase domain-containing protein</fullName>
    </submittedName>
</protein>
<proteinExistence type="predicted"/>
<feature type="domain" description="Penicillin-binding protein transpeptidase" evidence="1">
    <location>
        <begin position="50"/>
        <end position="204"/>
    </location>
</feature>
<dbReference type="InterPro" id="IPR012338">
    <property type="entry name" value="Beta-lactam/transpept-like"/>
</dbReference>
<dbReference type="SUPFAM" id="SSF56601">
    <property type="entry name" value="beta-lactamase/transpeptidase-like"/>
    <property type="match status" value="1"/>
</dbReference>
<dbReference type="InterPro" id="IPR001460">
    <property type="entry name" value="PCN-bd_Tpept"/>
</dbReference>
<dbReference type="Gene3D" id="3.40.710.10">
    <property type="entry name" value="DD-peptidase/beta-lactamase superfamily"/>
    <property type="match status" value="1"/>
</dbReference>
<organism evidence="2 3">
    <name type="scientific">Paenimyroides ceti</name>
    <dbReference type="NCBI Taxonomy" id="395087"/>
    <lineage>
        <taxon>Bacteria</taxon>
        <taxon>Pseudomonadati</taxon>
        <taxon>Bacteroidota</taxon>
        <taxon>Flavobacteriia</taxon>
        <taxon>Flavobacteriales</taxon>
        <taxon>Flavobacteriaceae</taxon>
        <taxon>Paenimyroides</taxon>
    </lineage>
</organism>
<sequence length="271" mass="32399">MKISVMNRLLFLVIFFVSMPLMAQNYIDFYFKSKGVDGSVLIYNETKNSWIFNNESDLTHPTPPGTTFNILNTLIALDLEKITHSSDDFLSWDRIKRYYFGLPMKSWNCDTNLDEALYYRNDWFFERISKTISDKDYFFFLNQLKYSNRKINRKIPDFWNYGGLAVTPRQQIDLLQKLYHKQLRFHKEHQQYVLDQMLVNKNEKITLYGYNAYTVYKGQAVDWWIGIIVTKEDTYYFSTRIYKSIEDLSVKEFQTLKYTITGEILNVLGIM</sequence>
<evidence type="ECO:0000313" key="2">
    <source>
        <dbReference type="EMBL" id="MDN3706758.1"/>
    </source>
</evidence>
<name>A0ABT8CQH6_9FLAO</name>